<keyword evidence="9" id="KW-1185">Reference proteome</keyword>
<dbReference type="InterPro" id="IPR012334">
    <property type="entry name" value="Pectin_lyas_fold"/>
</dbReference>
<dbReference type="EMBL" id="JBHTCG010000013">
    <property type="protein sequence ID" value="MFC7384609.1"/>
    <property type="molecule type" value="Genomic_DNA"/>
</dbReference>
<dbReference type="PANTHER" id="PTHR31321">
    <property type="entry name" value="ACYL-COA THIOESTER HYDROLASE YBHC-RELATED"/>
    <property type="match status" value="1"/>
</dbReference>
<dbReference type="EC" id="3.1.1.11" evidence="5"/>
<dbReference type="PROSITE" id="PS51318">
    <property type="entry name" value="TAT"/>
    <property type="match status" value="1"/>
</dbReference>
<feature type="signal peptide" evidence="5">
    <location>
        <begin position="1"/>
        <end position="33"/>
    </location>
</feature>
<dbReference type="InterPro" id="IPR011050">
    <property type="entry name" value="Pectin_lyase_fold/virulence"/>
</dbReference>
<comment type="similarity">
    <text evidence="1">Belongs to the pectinesterase family.</text>
</comment>
<comment type="caution">
    <text evidence="8">The sequence shown here is derived from an EMBL/GenBank/DDBJ whole genome shotgun (WGS) entry which is preliminary data.</text>
</comment>
<gene>
    <name evidence="8" type="ORF">ACFQSB_20520</name>
</gene>
<evidence type="ECO:0000259" key="7">
    <source>
        <dbReference type="Pfam" id="PF01095"/>
    </source>
</evidence>
<comment type="pathway">
    <text evidence="5">Glycan metabolism; pectin degradation; 2-dehydro-3-deoxy-D-gluconate from pectin: step 1/5.</text>
</comment>
<evidence type="ECO:0000313" key="9">
    <source>
        <dbReference type="Proteomes" id="UP001596496"/>
    </source>
</evidence>
<dbReference type="RefSeq" id="WP_380828426.1">
    <property type="nucleotide sequence ID" value="NZ_JBHTCG010000013.1"/>
</dbReference>
<dbReference type="SUPFAM" id="SSF51126">
    <property type="entry name" value="Pectin lyase-like"/>
    <property type="match status" value="1"/>
</dbReference>
<sequence length="403" mass="42667">MSSSPGSFARRQVLARGMAVATGVLLAPAAALAGASDPDTEAPDVQDPATQGSATNDAAASGARTRPFGRHGSPAHRLHERTLYVDAQGRGDHTTVQAAVDATPDGPERGWTLVIAAGTYRETVTVARAKTGLAFVGATGDPRDVTIVYGNASGTPKPDGGTYGTSGSATTTVQADGFTALRLTFANDWLRADHPEVTATQAVAAKVMGDRSVFDGCRFLGHQDTLYADTVGLAAFARQYYRHCHIEGDVDFVFGRATAVFDRCALEILPREVTFRPYGYVFAPSTAAANPHGFLAARCAINGAVPDASYGLARPWRPGGDPTAVPMLTVRETRIGPGIDPATPYVDMSSGYHWQDARFAEYRNFGPGAAIPVPENRPQLTPAQATERTVRTHLGDWRPSIEI</sequence>
<dbReference type="PROSITE" id="PS00503">
    <property type="entry name" value="PECTINESTERASE_2"/>
    <property type="match status" value="1"/>
</dbReference>
<feature type="compositionally biased region" description="Polar residues" evidence="6">
    <location>
        <begin position="48"/>
        <end position="58"/>
    </location>
</feature>
<name>A0ABW2P5G4_9ACTN</name>
<keyword evidence="5" id="KW-0732">Signal</keyword>
<feature type="compositionally biased region" description="Basic residues" evidence="6">
    <location>
        <begin position="67"/>
        <end position="77"/>
    </location>
</feature>
<feature type="region of interest" description="Disordered" evidence="6">
    <location>
        <begin position="34"/>
        <end position="77"/>
    </location>
</feature>
<feature type="chain" id="PRO_5045002092" description="Pectinesterase" evidence="5">
    <location>
        <begin position="34"/>
        <end position="403"/>
    </location>
</feature>
<dbReference type="Proteomes" id="UP001596496">
    <property type="component" value="Unassembled WGS sequence"/>
</dbReference>
<comment type="catalytic activity">
    <reaction evidence="5">
        <text>[(1-&gt;4)-alpha-D-galacturonosyl methyl ester](n) + n H2O = [(1-&gt;4)-alpha-D-galacturonosyl](n) + n methanol + n H(+)</text>
        <dbReference type="Rhea" id="RHEA:22380"/>
        <dbReference type="Rhea" id="RHEA-COMP:14570"/>
        <dbReference type="Rhea" id="RHEA-COMP:14573"/>
        <dbReference type="ChEBI" id="CHEBI:15377"/>
        <dbReference type="ChEBI" id="CHEBI:15378"/>
        <dbReference type="ChEBI" id="CHEBI:17790"/>
        <dbReference type="ChEBI" id="CHEBI:140522"/>
        <dbReference type="ChEBI" id="CHEBI:140523"/>
        <dbReference type="EC" id="3.1.1.11"/>
    </reaction>
</comment>
<protein>
    <recommendedName>
        <fullName evidence="5">Pectinesterase</fullName>
        <ecNumber evidence="5">3.1.1.11</ecNumber>
    </recommendedName>
</protein>
<dbReference type="PANTHER" id="PTHR31321:SF57">
    <property type="entry name" value="PECTINESTERASE 53-RELATED"/>
    <property type="match status" value="1"/>
</dbReference>
<organism evidence="8 9">
    <name type="scientific">Sphaerisporangium rhizosphaerae</name>
    <dbReference type="NCBI Taxonomy" id="2269375"/>
    <lineage>
        <taxon>Bacteria</taxon>
        <taxon>Bacillati</taxon>
        <taxon>Actinomycetota</taxon>
        <taxon>Actinomycetes</taxon>
        <taxon>Streptosporangiales</taxon>
        <taxon>Streptosporangiaceae</taxon>
        <taxon>Sphaerisporangium</taxon>
    </lineage>
</organism>
<evidence type="ECO:0000256" key="5">
    <source>
        <dbReference type="RuleBase" id="RU000589"/>
    </source>
</evidence>
<evidence type="ECO:0000313" key="8">
    <source>
        <dbReference type="EMBL" id="MFC7384609.1"/>
    </source>
</evidence>
<evidence type="ECO:0000256" key="6">
    <source>
        <dbReference type="SAM" id="MobiDB-lite"/>
    </source>
</evidence>
<dbReference type="Pfam" id="PF01095">
    <property type="entry name" value="Pectinesterase"/>
    <property type="match status" value="1"/>
</dbReference>
<dbReference type="InterPro" id="IPR033131">
    <property type="entry name" value="Pectinesterase_Asp_AS"/>
</dbReference>
<dbReference type="InterPro" id="IPR006311">
    <property type="entry name" value="TAT_signal"/>
</dbReference>
<keyword evidence="3 5" id="KW-0063">Aspartyl esterase</keyword>
<dbReference type="InterPro" id="IPR000070">
    <property type="entry name" value="Pectinesterase_cat"/>
</dbReference>
<proteinExistence type="inferred from homology"/>
<dbReference type="Gene3D" id="2.160.20.10">
    <property type="entry name" value="Single-stranded right-handed beta-helix, Pectin lyase-like"/>
    <property type="match status" value="1"/>
</dbReference>
<feature type="active site" evidence="4">
    <location>
        <position position="251"/>
    </location>
</feature>
<evidence type="ECO:0000256" key="4">
    <source>
        <dbReference type="PROSITE-ProRule" id="PRU10040"/>
    </source>
</evidence>
<feature type="domain" description="Pectinesterase catalytic" evidence="7">
    <location>
        <begin position="85"/>
        <end position="371"/>
    </location>
</feature>
<evidence type="ECO:0000256" key="3">
    <source>
        <dbReference type="ARBA" id="ARBA00023085"/>
    </source>
</evidence>
<evidence type="ECO:0000256" key="1">
    <source>
        <dbReference type="ARBA" id="ARBA00008891"/>
    </source>
</evidence>
<keyword evidence="2 5" id="KW-0378">Hydrolase</keyword>
<accession>A0ABW2P5G4</accession>
<reference evidence="9" key="1">
    <citation type="journal article" date="2019" name="Int. J. Syst. Evol. Microbiol.">
        <title>The Global Catalogue of Microorganisms (GCM) 10K type strain sequencing project: providing services to taxonomists for standard genome sequencing and annotation.</title>
        <authorList>
            <consortium name="The Broad Institute Genomics Platform"/>
            <consortium name="The Broad Institute Genome Sequencing Center for Infectious Disease"/>
            <person name="Wu L."/>
            <person name="Ma J."/>
        </authorList>
    </citation>
    <scope>NUCLEOTIDE SEQUENCE [LARGE SCALE GENOMIC DNA]</scope>
    <source>
        <strain evidence="9">CECT 7649</strain>
    </source>
</reference>
<evidence type="ECO:0000256" key="2">
    <source>
        <dbReference type="ARBA" id="ARBA00022801"/>
    </source>
</evidence>